<name>A0A968GE48_9SPIO</name>
<dbReference type="InterPro" id="IPR029063">
    <property type="entry name" value="SAM-dependent_MTases_sf"/>
</dbReference>
<dbReference type="Pfam" id="PF05050">
    <property type="entry name" value="Methyltransf_21"/>
    <property type="match status" value="1"/>
</dbReference>
<dbReference type="Proteomes" id="UP000711995">
    <property type="component" value="Unassembled WGS sequence"/>
</dbReference>
<dbReference type="GO" id="GO:0008168">
    <property type="term" value="F:methyltransferase activity"/>
    <property type="evidence" value="ECO:0007669"/>
    <property type="project" value="UniProtKB-KW"/>
</dbReference>
<dbReference type="PANTHER" id="PTHR34009">
    <property type="entry name" value="PROTEIN STAR"/>
    <property type="match status" value="1"/>
</dbReference>
<gene>
    <name evidence="2" type="ORF">HCT14_04535</name>
</gene>
<dbReference type="GO" id="GO:0005886">
    <property type="term" value="C:plasma membrane"/>
    <property type="evidence" value="ECO:0007669"/>
    <property type="project" value="TreeGrafter"/>
</dbReference>
<evidence type="ECO:0000259" key="1">
    <source>
        <dbReference type="Pfam" id="PF05050"/>
    </source>
</evidence>
<dbReference type="NCBIfam" id="TIGR01444">
    <property type="entry name" value="fkbM_fam"/>
    <property type="match status" value="1"/>
</dbReference>
<dbReference type="GO" id="GO:0032259">
    <property type="term" value="P:methylation"/>
    <property type="evidence" value="ECO:0007669"/>
    <property type="project" value="UniProtKB-KW"/>
</dbReference>
<dbReference type="InterPro" id="IPR053202">
    <property type="entry name" value="EGF_Rcpt_Signaling_Reg"/>
</dbReference>
<dbReference type="SUPFAM" id="SSF53335">
    <property type="entry name" value="S-adenosyl-L-methionine-dependent methyltransferases"/>
    <property type="match status" value="1"/>
</dbReference>
<reference evidence="2 3" key="1">
    <citation type="submission" date="2020-03" db="EMBL/GenBank/DDBJ databases">
        <title>Spirochaetal bacteria isolated from arthropods constitute a novel genus Entomospira genus novum within the order Spirochaetales.</title>
        <authorList>
            <person name="Grana-Miraglia L."/>
            <person name="Sikutova S."/>
            <person name="Fingerle V."/>
            <person name="Sing A."/>
            <person name="Castillo-Ramirez S."/>
            <person name="Margos G."/>
            <person name="Rudolf I."/>
        </authorList>
    </citation>
    <scope>NUCLEOTIDE SEQUENCE [LARGE SCALE GENOMIC DNA]</scope>
    <source>
        <strain evidence="2 3">BR193</strain>
    </source>
</reference>
<dbReference type="RefSeq" id="WP_167700355.1">
    <property type="nucleotide sequence ID" value="NZ_CP118174.1"/>
</dbReference>
<keyword evidence="2" id="KW-0808">Transferase</keyword>
<dbReference type="Gene3D" id="3.40.50.150">
    <property type="entry name" value="Vaccinia Virus protein VP39"/>
    <property type="match status" value="1"/>
</dbReference>
<dbReference type="InterPro" id="IPR006342">
    <property type="entry name" value="FkbM_mtfrase"/>
</dbReference>
<evidence type="ECO:0000313" key="2">
    <source>
        <dbReference type="EMBL" id="NIZ40774.1"/>
    </source>
</evidence>
<keyword evidence="2" id="KW-0489">Methyltransferase</keyword>
<feature type="domain" description="Methyltransferase FkbM" evidence="1">
    <location>
        <begin position="65"/>
        <end position="228"/>
    </location>
</feature>
<sequence length="258" mass="30460">MKKVIKSMIELTGYTVTSKKRMDELLHHKEQRDISYPSFAQEGEDMVMREFFEDLHQVKNGFYIDVGAFHPYRISNTAYYYLSGWRGINVEPNPISFKNFEQERPEDINLNVGVADQKGELTYYYYGENDAGNTFSVAQKERQLVRLKREPQETFTIPVIDINEVFRYANGREVDFLTIDVESFELTILQQLDFTKYRPKMILVELLHTTLANLAEDSIYQLLTSHNYGLYAHTMRTFFFKKNDMEKSRYEPDITVKI</sequence>
<dbReference type="GO" id="GO:0005737">
    <property type="term" value="C:cytoplasm"/>
    <property type="evidence" value="ECO:0007669"/>
    <property type="project" value="GOC"/>
</dbReference>
<dbReference type="EMBL" id="JAATLJ010000001">
    <property type="protein sequence ID" value="NIZ40774.1"/>
    <property type="molecule type" value="Genomic_DNA"/>
</dbReference>
<dbReference type="PANTHER" id="PTHR34009:SF2">
    <property type="entry name" value="PROTEIN STAR"/>
    <property type="match status" value="1"/>
</dbReference>
<dbReference type="AlphaFoldDB" id="A0A968GE48"/>
<accession>A0A968GE48</accession>
<comment type="caution">
    <text evidence="2">The sequence shown here is derived from an EMBL/GenBank/DDBJ whole genome shotgun (WGS) entry which is preliminary data.</text>
</comment>
<organism evidence="2 3">
    <name type="scientific">Entomospira entomophila</name>
    <dbReference type="NCBI Taxonomy" id="2719988"/>
    <lineage>
        <taxon>Bacteria</taxon>
        <taxon>Pseudomonadati</taxon>
        <taxon>Spirochaetota</taxon>
        <taxon>Spirochaetia</taxon>
        <taxon>Spirochaetales</taxon>
        <taxon>Spirochaetaceae</taxon>
        <taxon>Entomospira</taxon>
    </lineage>
</organism>
<dbReference type="GO" id="GO:0006888">
    <property type="term" value="P:endoplasmic reticulum to Golgi vesicle-mediated transport"/>
    <property type="evidence" value="ECO:0007669"/>
    <property type="project" value="TreeGrafter"/>
</dbReference>
<proteinExistence type="predicted"/>
<protein>
    <submittedName>
        <fullName evidence="2">FkbM family methyltransferase</fullName>
    </submittedName>
</protein>
<keyword evidence="3" id="KW-1185">Reference proteome</keyword>
<dbReference type="GO" id="GO:0016197">
    <property type="term" value="P:endosomal transport"/>
    <property type="evidence" value="ECO:0007669"/>
    <property type="project" value="TreeGrafter"/>
</dbReference>
<evidence type="ECO:0000313" key="3">
    <source>
        <dbReference type="Proteomes" id="UP000711995"/>
    </source>
</evidence>